<dbReference type="PANTHER" id="PTHR30055:SF209">
    <property type="entry name" value="POSSIBLE TRANSCRIPTIONAL REGULATORY PROTEIN (PROBABLY TETR-FAMILY)"/>
    <property type="match status" value="1"/>
</dbReference>
<dbReference type="SUPFAM" id="SSF48498">
    <property type="entry name" value="Tetracyclin repressor-like, C-terminal domain"/>
    <property type="match status" value="1"/>
</dbReference>
<keyword evidence="2 4" id="KW-0238">DNA-binding</keyword>
<reference evidence="6" key="1">
    <citation type="submission" date="2021-06" db="EMBL/GenBank/DDBJ databases">
        <authorList>
            <person name="Arsene-Ploetze F."/>
        </authorList>
    </citation>
    <scope>NUCLEOTIDE SEQUENCE</scope>
    <source>
        <strain evidence="6">SBRY1</strain>
    </source>
</reference>
<evidence type="ECO:0000256" key="4">
    <source>
        <dbReference type="PROSITE-ProRule" id="PRU00335"/>
    </source>
</evidence>
<dbReference type="Pfam" id="PF13305">
    <property type="entry name" value="TetR_C_33"/>
    <property type="match status" value="1"/>
</dbReference>
<evidence type="ECO:0000256" key="2">
    <source>
        <dbReference type="ARBA" id="ARBA00023125"/>
    </source>
</evidence>
<dbReference type="PROSITE" id="PS50977">
    <property type="entry name" value="HTH_TETR_2"/>
    <property type="match status" value="1"/>
</dbReference>
<dbReference type="GO" id="GO:0003700">
    <property type="term" value="F:DNA-binding transcription factor activity"/>
    <property type="evidence" value="ECO:0007669"/>
    <property type="project" value="TreeGrafter"/>
</dbReference>
<sequence>MPGTTDATGRAAKAGDIRARMLDAAEELLSTSQDNDISTRAVCDAVGVTQPILYRLFGDKNGLLTALVENGFERYISRKQSLATTDDPVADLRAGWDDHTDFALTNRALYRLMFSPVLREVPEPANRIFELLKKTLDRCAAVGALRIPSDEAAQAILSANVGVALSILAQPGRFGDPQLSTRVRDAVFASCLDETAAVRPAPGDPVALAALRLAALLQQQPAAALRPEETALLLMWLGRLR</sequence>
<proteinExistence type="predicted"/>
<keyword evidence="1" id="KW-0805">Transcription regulation</keyword>
<dbReference type="EMBL" id="CAJVAX010000008">
    <property type="protein sequence ID" value="CAG7623217.1"/>
    <property type="molecule type" value="Genomic_DNA"/>
</dbReference>
<dbReference type="Proteomes" id="UP001153328">
    <property type="component" value="Unassembled WGS sequence"/>
</dbReference>
<evidence type="ECO:0000259" key="5">
    <source>
        <dbReference type="PROSITE" id="PS50977"/>
    </source>
</evidence>
<organism evidence="6 7">
    <name type="scientific">Actinacidiphila bryophytorum</name>
    <dbReference type="NCBI Taxonomy" id="1436133"/>
    <lineage>
        <taxon>Bacteria</taxon>
        <taxon>Bacillati</taxon>
        <taxon>Actinomycetota</taxon>
        <taxon>Actinomycetes</taxon>
        <taxon>Kitasatosporales</taxon>
        <taxon>Streptomycetaceae</taxon>
        <taxon>Actinacidiphila</taxon>
    </lineage>
</organism>
<evidence type="ECO:0000313" key="7">
    <source>
        <dbReference type="Proteomes" id="UP001153328"/>
    </source>
</evidence>
<dbReference type="InterPro" id="IPR025996">
    <property type="entry name" value="MT1864/Rv1816-like_C"/>
</dbReference>
<accession>A0A9W4E5U1</accession>
<gene>
    <name evidence="6" type="ORF">SBRY_160015</name>
</gene>
<comment type="caution">
    <text evidence="6">The sequence shown here is derived from an EMBL/GenBank/DDBJ whole genome shotgun (WGS) entry which is preliminary data.</text>
</comment>
<dbReference type="RefSeq" id="WP_251512683.1">
    <property type="nucleotide sequence ID" value="NZ_CAJVAX010000008.1"/>
</dbReference>
<dbReference type="GO" id="GO:0000976">
    <property type="term" value="F:transcription cis-regulatory region binding"/>
    <property type="evidence" value="ECO:0007669"/>
    <property type="project" value="TreeGrafter"/>
</dbReference>
<dbReference type="InterPro" id="IPR009057">
    <property type="entry name" value="Homeodomain-like_sf"/>
</dbReference>
<dbReference type="InterPro" id="IPR036271">
    <property type="entry name" value="Tet_transcr_reg_TetR-rel_C_sf"/>
</dbReference>
<dbReference type="InterPro" id="IPR001647">
    <property type="entry name" value="HTH_TetR"/>
</dbReference>
<dbReference type="SUPFAM" id="SSF46689">
    <property type="entry name" value="Homeodomain-like"/>
    <property type="match status" value="1"/>
</dbReference>
<name>A0A9W4E5U1_9ACTN</name>
<evidence type="ECO:0000256" key="3">
    <source>
        <dbReference type="ARBA" id="ARBA00023163"/>
    </source>
</evidence>
<keyword evidence="7" id="KW-1185">Reference proteome</keyword>
<keyword evidence="3" id="KW-0804">Transcription</keyword>
<dbReference type="AlphaFoldDB" id="A0A9W4E5U1"/>
<evidence type="ECO:0000313" key="6">
    <source>
        <dbReference type="EMBL" id="CAG7623217.1"/>
    </source>
</evidence>
<dbReference type="Pfam" id="PF00440">
    <property type="entry name" value="TetR_N"/>
    <property type="match status" value="1"/>
</dbReference>
<dbReference type="InterPro" id="IPR050109">
    <property type="entry name" value="HTH-type_TetR-like_transc_reg"/>
</dbReference>
<dbReference type="Gene3D" id="1.10.357.10">
    <property type="entry name" value="Tetracycline Repressor, domain 2"/>
    <property type="match status" value="1"/>
</dbReference>
<feature type="domain" description="HTH tetR-type" evidence="5">
    <location>
        <begin position="15"/>
        <end position="75"/>
    </location>
</feature>
<feature type="DNA-binding region" description="H-T-H motif" evidence="4">
    <location>
        <begin position="38"/>
        <end position="57"/>
    </location>
</feature>
<evidence type="ECO:0000256" key="1">
    <source>
        <dbReference type="ARBA" id="ARBA00023015"/>
    </source>
</evidence>
<protein>
    <submittedName>
        <fullName evidence="6">TetR family transcriptional regulator</fullName>
    </submittedName>
</protein>
<dbReference type="PANTHER" id="PTHR30055">
    <property type="entry name" value="HTH-TYPE TRANSCRIPTIONAL REGULATOR RUTR"/>
    <property type="match status" value="1"/>
</dbReference>